<gene>
    <name evidence="1" type="ORF">F5897_000906</name>
</gene>
<evidence type="ECO:0000313" key="2">
    <source>
        <dbReference type="Proteomes" id="UP000571183"/>
    </source>
</evidence>
<sequence>MSEPQAEKLDTLEAARNQLGFAYKTFHSHLDICETFIGKALADTPPENYEALILAMNKLAAELVSAVAEFYRTTAAANLTATHARMMRLMQKTKRQESNND</sequence>
<dbReference type="Proteomes" id="UP000571183">
    <property type="component" value="Unassembled WGS sequence"/>
</dbReference>
<organism evidence="1 2">
    <name type="scientific">Canibacter oris</name>
    <dbReference type="NCBI Taxonomy" id="1365628"/>
    <lineage>
        <taxon>Bacteria</taxon>
        <taxon>Bacillati</taxon>
        <taxon>Actinomycetota</taxon>
        <taxon>Actinomycetes</taxon>
        <taxon>Micrococcales</taxon>
        <taxon>Microbacteriaceae</taxon>
        <taxon>Canibacter</taxon>
    </lineage>
</organism>
<dbReference type="AlphaFoldDB" id="A0A840DNH8"/>
<accession>A0A840DNH8</accession>
<evidence type="ECO:0000313" key="1">
    <source>
        <dbReference type="EMBL" id="MBB4071598.1"/>
    </source>
</evidence>
<comment type="caution">
    <text evidence="1">The sequence shown here is derived from an EMBL/GenBank/DDBJ whole genome shotgun (WGS) entry which is preliminary data.</text>
</comment>
<protein>
    <submittedName>
        <fullName evidence="1">Uncharacterized protein</fullName>
    </submittedName>
</protein>
<dbReference type="RefSeq" id="WP_183304628.1">
    <property type="nucleotide sequence ID" value="NZ_JACIFD010000007.1"/>
</dbReference>
<dbReference type="EMBL" id="JACIFD010000007">
    <property type="protein sequence ID" value="MBB4071598.1"/>
    <property type="molecule type" value="Genomic_DNA"/>
</dbReference>
<name>A0A840DNH8_9MICO</name>
<reference evidence="1" key="1">
    <citation type="submission" date="2020-08" db="EMBL/GenBank/DDBJ databases">
        <title>Sequencing the genomes of 1000 actinobacteria strains.</title>
        <authorList>
            <person name="Klenk H.-P."/>
        </authorList>
    </citation>
    <scope>NUCLEOTIDE SEQUENCE [LARGE SCALE GENOMIC DNA]</scope>
    <source>
        <strain evidence="1">DSM 27064</strain>
    </source>
</reference>
<keyword evidence="2" id="KW-1185">Reference proteome</keyword>
<proteinExistence type="predicted"/>